<dbReference type="Pfam" id="PF00528">
    <property type="entry name" value="BPD_transp_1"/>
    <property type="match status" value="1"/>
</dbReference>
<reference evidence="10" key="1">
    <citation type="journal article" date="2019" name="Int. J. Syst. Evol. Microbiol.">
        <title>The Global Catalogue of Microorganisms (GCM) 10K type strain sequencing project: providing services to taxonomists for standard genome sequencing and annotation.</title>
        <authorList>
            <consortium name="The Broad Institute Genomics Platform"/>
            <consortium name="The Broad Institute Genome Sequencing Center for Infectious Disease"/>
            <person name="Wu L."/>
            <person name="Ma J."/>
        </authorList>
    </citation>
    <scope>NUCLEOTIDE SEQUENCE [LARGE SCALE GENOMIC DNA]</scope>
    <source>
        <strain evidence="10">JCM 15089</strain>
    </source>
</reference>
<keyword evidence="3" id="KW-1003">Cell membrane</keyword>
<dbReference type="EMBL" id="BAAADD010000010">
    <property type="protein sequence ID" value="GAA0583917.1"/>
    <property type="molecule type" value="Genomic_DNA"/>
</dbReference>
<keyword evidence="10" id="KW-1185">Reference proteome</keyword>
<dbReference type="InterPro" id="IPR000515">
    <property type="entry name" value="MetI-like"/>
</dbReference>
<keyword evidence="6 7" id="KW-0472">Membrane</keyword>
<keyword evidence="2 7" id="KW-0813">Transport</keyword>
<feature type="transmembrane region" description="Helical" evidence="7">
    <location>
        <begin position="237"/>
        <end position="257"/>
    </location>
</feature>
<evidence type="ECO:0000256" key="7">
    <source>
        <dbReference type="RuleBase" id="RU363032"/>
    </source>
</evidence>
<dbReference type="RefSeq" id="WP_166937081.1">
    <property type="nucleotide sequence ID" value="NZ_BAAADD010000010.1"/>
</dbReference>
<evidence type="ECO:0000256" key="3">
    <source>
        <dbReference type="ARBA" id="ARBA00022475"/>
    </source>
</evidence>
<dbReference type="PANTHER" id="PTHR43744:SF12">
    <property type="entry name" value="ABC TRANSPORTER PERMEASE PROTEIN MG189-RELATED"/>
    <property type="match status" value="1"/>
</dbReference>
<name>A0ABP3Q5T6_9PROT</name>
<sequence length="272" mass="29780">MKSRRAILAELFLTAASLMALFPLAWMVSVSLMPPHDAVGFPPPLWPSHPTLANYRELFAHQNMGRYVLNSLIVASLATVLSLAFNVAAGYAFAKLRFAGRDRIFRGLLAALIIPGQLSMLPLFFLMKELGLLNSYGGVVVPFMASLFGIFLVRQYALGLPDEMLQAARVDGASEVQIFLKIVLPNLRPIMVTLGVFTFLSAWNDFLWPLIVLSHDQLYTLPLAVASLSREHVQDSAMVMAGAVVTTAPVLVLFLALQRHYVRGLLAGSVKG</sequence>
<evidence type="ECO:0000259" key="8">
    <source>
        <dbReference type="PROSITE" id="PS50928"/>
    </source>
</evidence>
<organism evidence="9 10">
    <name type="scientific">Rhizomicrobium electricum</name>
    <dbReference type="NCBI Taxonomy" id="480070"/>
    <lineage>
        <taxon>Bacteria</taxon>
        <taxon>Pseudomonadati</taxon>
        <taxon>Pseudomonadota</taxon>
        <taxon>Alphaproteobacteria</taxon>
        <taxon>Micropepsales</taxon>
        <taxon>Micropepsaceae</taxon>
        <taxon>Rhizomicrobium</taxon>
    </lineage>
</organism>
<feature type="transmembrane region" description="Helical" evidence="7">
    <location>
        <begin position="178"/>
        <end position="200"/>
    </location>
</feature>
<protein>
    <submittedName>
        <fullName evidence="9">Carbohydrate ABC transporter permease</fullName>
    </submittedName>
</protein>
<feature type="transmembrane region" description="Helical" evidence="7">
    <location>
        <begin position="64"/>
        <end position="93"/>
    </location>
</feature>
<dbReference type="InterPro" id="IPR035906">
    <property type="entry name" value="MetI-like_sf"/>
</dbReference>
<dbReference type="PROSITE" id="PS50928">
    <property type="entry name" value="ABC_TM1"/>
    <property type="match status" value="1"/>
</dbReference>
<evidence type="ECO:0000256" key="4">
    <source>
        <dbReference type="ARBA" id="ARBA00022692"/>
    </source>
</evidence>
<evidence type="ECO:0000256" key="2">
    <source>
        <dbReference type="ARBA" id="ARBA00022448"/>
    </source>
</evidence>
<comment type="similarity">
    <text evidence="7">Belongs to the binding-protein-dependent transport system permease family.</text>
</comment>
<proteinExistence type="inferred from homology"/>
<evidence type="ECO:0000256" key="5">
    <source>
        <dbReference type="ARBA" id="ARBA00022989"/>
    </source>
</evidence>
<keyword evidence="5 7" id="KW-1133">Transmembrane helix</keyword>
<dbReference type="Proteomes" id="UP001499951">
    <property type="component" value="Unassembled WGS sequence"/>
</dbReference>
<feature type="transmembrane region" description="Helical" evidence="7">
    <location>
        <begin position="139"/>
        <end position="157"/>
    </location>
</feature>
<dbReference type="SUPFAM" id="SSF161098">
    <property type="entry name" value="MetI-like"/>
    <property type="match status" value="1"/>
</dbReference>
<comment type="caution">
    <text evidence="9">The sequence shown here is derived from an EMBL/GenBank/DDBJ whole genome shotgun (WGS) entry which is preliminary data.</text>
</comment>
<feature type="transmembrane region" description="Helical" evidence="7">
    <location>
        <begin position="105"/>
        <end position="127"/>
    </location>
</feature>
<keyword evidence="4 7" id="KW-0812">Transmembrane</keyword>
<comment type="subcellular location">
    <subcellularLocation>
        <location evidence="1 7">Cell membrane</location>
        <topology evidence="1 7">Multi-pass membrane protein</topology>
    </subcellularLocation>
</comment>
<evidence type="ECO:0000313" key="9">
    <source>
        <dbReference type="EMBL" id="GAA0583917.1"/>
    </source>
</evidence>
<dbReference type="CDD" id="cd06261">
    <property type="entry name" value="TM_PBP2"/>
    <property type="match status" value="1"/>
</dbReference>
<dbReference type="Gene3D" id="1.10.3720.10">
    <property type="entry name" value="MetI-like"/>
    <property type="match status" value="1"/>
</dbReference>
<evidence type="ECO:0000256" key="6">
    <source>
        <dbReference type="ARBA" id="ARBA00023136"/>
    </source>
</evidence>
<dbReference type="PANTHER" id="PTHR43744">
    <property type="entry name" value="ABC TRANSPORTER PERMEASE PROTEIN MG189-RELATED-RELATED"/>
    <property type="match status" value="1"/>
</dbReference>
<evidence type="ECO:0000313" key="10">
    <source>
        <dbReference type="Proteomes" id="UP001499951"/>
    </source>
</evidence>
<accession>A0ABP3Q5T6</accession>
<feature type="domain" description="ABC transmembrane type-1" evidence="8">
    <location>
        <begin position="68"/>
        <end position="257"/>
    </location>
</feature>
<gene>
    <name evidence="9" type="ORF">GCM10008942_36060</name>
</gene>
<evidence type="ECO:0000256" key="1">
    <source>
        <dbReference type="ARBA" id="ARBA00004651"/>
    </source>
</evidence>